<comment type="caution">
    <text evidence="1">The sequence shown here is derived from an EMBL/GenBank/DDBJ whole genome shotgun (WGS) entry which is preliminary data.</text>
</comment>
<protein>
    <submittedName>
        <fullName evidence="1">Uncharacterized protein</fullName>
    </submittedName>
</protein>
<organism evidence="1">
    <name type="scientific">Steinernema carpocapsae</name>
    <name type="common">Entomopathogenic nematode</name>
    <dbReference type="NCBI Taxonomy" id="34508"/>
    <lineage>
        <taxon>Eukaryota</taxon>
        <taxon>Metazoa</taxon>
        <taxon>Ecdysozoa</taxon>
        <taxon>Nematoda</taxon>
        <taxon>Chromadorea</taxon>
        <taxon>Rhabditida</taxon>
        <taxon>Tylenchina</taxon>
        <taxon>Panagrolaimomorpha</taxon>
        <taxon>Strongyloidoidea</taxon>
        <taxon>Steinernematidae</taxon>
        <taxon>Steinernema</taxon>
    </lineage>
</organism>
<name>A0A4U5NEM6_STECR</name>
<sequence>MLHSSLTSASLDLPKATAFCGEPPLPISSGIPSCHSVLSRLTPNSAPSHSVFNSGRRSKRFLTIWSTRSRLKRRRLSRISFPPSTVPFDIGRPRLRNYASRFKSSSFFLRFHGPHALHFRDFASRHRVSLSFVSPVSL</sequence>
<dbReference type="AlphaFoldDB" id="A0A4U5NEM6"/>
<dbReference type="EMBL" id="AZBU02000004">
    <property type="protein sequence ID" value="TKR81368.1"/>
    <property type="molecule type" value="Genomic_DNA"/>
</dbReference>
<reference evidence="1" key="1">
    <citation type="submission" date="2013-11" db="EMBL/GenBank/DDBJ databases">
        <authorList>
            <person name="Sternberg P."/>
            <person name="Dillman A."/>
            <person name="Macchietto M."/>
        </authorList>
    </citation>
    <scope>NUCLEOTIDE SEQUENCE</scope>
    <source>
        <strain evidence="1">ALL</strain>
    </source>
</reference>
<reference evidence="1" key="3">
    <citation type="journal article" date="2019" name="G3 (Bethesda)">
        <title>Hybrid Assembly of the Genome of the Entomopathogenic Nematode Steinernema carpocapsae Identifies the X-Chromosome.</title>
        <authorList>
            <person name="Serra L."/>
            <person name="Macchietto M."/>
            <person name="Macias-Munoz A."/>
            <person name="McGill C.J."/>
            <person name="Rodriguez I.M."/>
            <person name="Rodriguez B."/>
            <person name="Murad R."/>
            <person name="Mortazavi A."/>
        </authorList>
    </citation>
    <scope>NUCLEOTIDE SEQUENCE</scope>
    <source>
        <strain evidence="1">ALL</strain>
    </source>
</reference>
<evidence type="ECO:0000313" key="1">
    <source>
        <dbReference type="EMBL" id="TKR81368.1"/>
    </source>
</evidence>
<proteinExistence type="predicted"/>
<gene>
    <name evidence="1" type="ORF">L596_015248</name>
</gene>
<accession>A0A4U5NEM6</accession>
<reference evidence="1" key="2">
    <citation type="journal article" date="2015" name="Genome Biol.">
        <title>Comparative genomics of Steinernema reveals deeply conserved gene regulatory networks.</title>
        <authorList>
            <person name="Dillman A.R."/>
            <person name="Macchietto M."/>
            <person name="Porter C.F."/>
            <person name="Rogers A."/>
            <person name="Williams B."/>
            <person name="Antoshechkin I."/>
            <person name="Lee M.M."/>
            <person name="Goodwin Z."/>
            <person name="Lu X."/>
            <person name="Lewis E.E."/>
            <person name="Goodrich-Blair H."/>
            <person name="Stock S.P."/>
            <person name="Adams B.J."/>
            <person name="Sternberg P.W."/>
            <person name="Mortazavi A."/>
        </authorList>
    </citation>
    <scope>NUCLEOTIDE SEQUENCE [LARGE SCALE GENOMIC DNA]</scope>
    <source>
        <strain evidence="1">ALL</strain>
    </source>
</reference>